<keyword evidence="2" id="KW-1185">Reference proteome</keyword>
<name>A0ACB8FWE6_9SAUR</name>
<gene>
    <name evidence="1" type="ORF">K3G42_000441</name>
</gene>
<evidence type="ECO:0000313" key="1">
    <source>
        <dbReference type="EMBL" id="KAH8011516.1"/>
    </source>
</evidence>
<protein>
    <submittedName>
        <fullName evidence="1">Uncharacterized protein</fullName>
    </submittedName>
</protein>
<organism evidence="1 2">
    <name type="scientific">Sphaerodactylus townsendi</name>
    <dbReference type="NCBI Taxonomy" id="933632"/>
    <lineage>
        <taxon>Eukaryota</taxon>
        <taxon>Metazoa</taxon>
        <taxon>Chordata</taxon>
        <taxon>Craniata</taxon>
        <taxon>Vertebrata</taxon>
        <taxon>Euteleostomi</taxon>
        <taxon>Lepidosauria</taxon>
        <taxon>Squamata</taxon>
        <taxon>Bifurcata</taxon>
        <taxon>Gekkota</taxon>
        <taxon>Sphaerodactylidae</taxon>
        <taxon>Sphaerodactylus</taxon>
    </lineage>
</organism>
<dbReference type="EMBL" id="CM037626">
    <property type="protein sequence ID" value="KAH8011516.1"/>
    <property type="molecule type" value="Genomic_DNA"/>
</dbReference>
<dbReference type="Proteomes" id="UP000827872">
    <property type="component" value="Linkage Group LG13"/>
</dbReference>
<accession>A0ACB8FWE6</accession>
<reference evidence="1" key="1">
    <citation type="submission" date="2021-08" db="EMBL/GenBank/DDBJ databases">
        <title>The first chromosome-level gecko genome reveals the dynamic sex chromosomes of Neotropical dwarf geckos (Sphaerodactylidae: Sphaerodactylus).</title>
        <authorList>
            <person name="Pinto B.J."/>
            <person name="Keating S.E."/>
            <person name="Gamble T."/>
        </authorList>
    </citation>
    <scope>NUCLEOTIDE SEQUENCE</scope>
    <source>
        <strain evidence="1">TG3544</strain>
    </source>
</reference>
<comment type="caution">
    <text evidence="1">The sequence shown here is derived from an EMBL/GenBank/DDBJ whole genome shotgun (WGS) entry which is preliminary data.</text>
</comment>
<proteinExistence type="predicted"/>
<sequence length="126" mass="14460">MTHNTFLVLNSTVIHNSNPPHPQKFANQKPKIRHTHTHTHRKKTITEDNKTKQGNKLPLKPTSCFHDHEEKSGGETSGETGKGRLEIFPNICRNNTKYRTERDTMNTFPPSHCTSDSSKHIFFSKL</sequence>
<evidence type="ECO:0000313" key="2">
    <source>
        <dbReference type="Proteomes" id="UP000827872"/>
    </source>
</evidence>